<protein>
    <submittedName>
        <fullName evidence="2">Uncharacterized protein</fullName>
    </submittedName>
</protein>
<proteinExistence type="predicted"/>
<dbReference type="EMBL" id="GGEC01007013">
    <property type="protein sequence ID" value="MBW87496.1"/>
    <property type="molecule type" value="Transcribed_RNA"/>
</dbReference>
<reference evidence="2" key="1">
    <citation type="submission" date="2018-02" db="EMBL/GenBank/DDBJ databases">
        <title>Rhizophora mucronata_Transcriptome.</title>
        <authorList>
            <person name="Meera S.P."/>
            <person name="Sreeshan A."/>
            <person name="Augustine A."/>
        </authorList>
    </citation>
    <scope>NUCLEOTIDE SEQUENCE</scope>
    <source>
        <tissue evidence="2">Leaf</tissue>
    </source>
</reference>
<name>A0A2P2J1Y5_RHIMU</name>
<dbReference type="AlphaFoldDB" id="A0A2P2J1Y5"/>
<sequence>MPKGSTVVGSSLPQHRKSMPGPQGSSPFLKIYLFPSSIDHYIKIYLLLFVG</sequence>
<feature type="region of interest" description="Disordered" evidence="1">
    <location>
        <begin position="1"/>
        <end position="26"/>
    </location>
</feature>
<evidence type="ECO:0000313" key="2">
    <source>
        <dbReference type="EMBL" id="MBW87496.1"/>
    </source>
</evidence>
<evidence type="ECO:0000256" key="1">
    <source>
        <dbReference type="SAM" id="MobiDB-lite"/>
    </source>
</evidence>
<accession>A0A2P2J1Y5</accession>
<organism evidence="2">
    <name type="scientific">Rhizophora mucronata</name>
    <name type="common">Asiatic mangrove</name>
    <dbReference type="NCBI Taxonomy" id="61149"/>
    <lineage>
        <taxon>Eukaryota</taxon>
        <taxon>Viridiplantae</taxon>
        <taxon>Streptophyta</taxon>
        <taxon>Embryophyta</taxon>
        <taxon>Tracheophyta</taxon>
        <taxon>Spermatophyta</taxon>
        <taxon>Magnoliopsida</taxon>
        <taxon>eudicotyledons</taxon>
        <taxon>Gunneridae</taxon>
        <taxon>Pentapetalae</taxon>
        <taxon>rosids</taxon>
        <taxon>fabids</taxon>
        <taxon>Malpighiales</taxon>
        <taxon>Rhizophoraceae</taxon>
        <taxon>Rhizophora</taxon>
    </lineage>
</organism>